<name>A0ABX0K3P0_9PROT</name>
<accession>A0ABX0K3P0</accession>
<organism evidence="2 3">
    <name type="scientific">Acetobacter conturbans</name>
    <dbReference type="NCBI Taxonomy" id="1737472"/>
    <lineage>
        <taxon>Bacteria</taxon>
        <taxon>Pseudomonadati</taxon>
        <taxon>Pseudomonadota</taxon>
        <taxon>Alphaproteobacteria</taxon>
        <taxon>Acetobacterales</taxon>
        <taxon>Acetobacteraceae</taxon>
        <taxon>Acetobacter</taxon>
    </lineage>
</organism>
<protein>
    <recommendedName>
        <fullName evidence="4">DUF5668 domain-containing protein</fullName>
    </recommendedName>
</protein>
<keyword evidence="1" id="KW-0812">Transmembrane</keyword>
<proteinExistence type="predicted"/>
<keyword evidence="3" id="KW-1185">Reference proteome</keyword>
<dbReference type="EMBL" id="WOSY01000010">
    <property type="protein sequence ID" value="NHN89278.1"/>
    <property type="molecule type" value="Genomic_DNA"/>
</dbReference>
<feature type="transmembrane region" description="Helical" evidence="1">
    <location>
        <begin position="46"/>
        <end position="66"/>
    </location>
</feature>
<evidence type="ECO:0000313" key="2">
    <source>
        <dbReference type="EMBL" id="NHN89278.1"/>
    </source>
</evidence>
<evidence type="ECO:0000313" key="3">
    <source>
        <dbReference type="Proteomes" id="UP000631653"/>
    </source>
</evidence>
<sequence length="87" mass="9463">MSDQPNYLRRLGLILGGFLVGFTLIIVDGWNLIFHPGDTDAWLIWGLRRLPVLLGIGCVVGAFVLLRKPVEADPATSGDDLENMDGA</sequence>
<gene>
    <name evidence="2" type="ORF">GOB81_11665</name>
</gene>
<dbReference type="Proteomes" id="UP000631653">
    <property type="component" value="Unassembled WGS sequence"/>
</dbReference>
<evidence type="ECO:0008006" key="4">
    <source>
        <dbReference type="Google" id="ProtNLM"/>
    </source>
</evidence>
<evidence type="ECO:0000256" key="1">
    <source>
        <dbReference type="SAM" id="Phobius"/>
    </source>
</evidence>
<dbReference type="RefSeq" id="WP_173570600.1">
    <property type="nucleotide sequence ID" value="NZ_WOSY01000010.1"/>
</dbReference>
<comment type="caution">
    <text evidence="2">The sequence shown here is derived from an EMBL/GenBank/DDBJ whole genome shotgun (WGS) entry which is preliminary data.</text>
</comment>
<keyword evidence="1" id="KW-1133">Transmembrane helix</keyword>
<feature type="transmembrane region" description="Helical" evidence="1">
    <location>
        <begin position="12"/>
        <end position="34"/>
    </location>
</feature>
<keyword evidence="1" id="KW-0472">Membrane</keyword>
<reference evidence="2 3" key="1">
    <citation type="journal article" date="2020" name="Int. J. Syst. Evol. Microbiol.">
        <title>Novel acetic acid bacteria from cider fermentations: Acetobacter conturbans sp. nov. and Acetobacter fallax sp. nov.</title>
        <authorList>
            <person name="Sombolestani A.S."/>
            <person name="Cleenwerck I."/>
            <person name="Cnockaert M."/>
            <person name="Borremans W."/>
            <person name="Wieme A.D."/>
            <person name="De Vuyst L."/>
            <person name="Vandamme P."/>
        </authorList>
    </citation>
    <scope>NUCLEOTIDE SEQUENCE [LARGE SCALE GENOMIC DNA]</scope>
    <source>
        <strain evidence="2 3">LMG 1627</strain>
    </source>
</reference>